<dbReference type="RefSeq" id="XP_028518844.1">
    <property type="nucleotide sequence ID" value="XM_028663043.1"/>
</dbReference>
<organism evidence="11 12">
    <name type="scientific">Exaiptasia diaphana</name>
    <name type="common">Tropical sea anemone</name>
    <name type="synonym">Aiptasia pulchella</name>
    <dbReference type="NCBI Taxonomy" id="2652724"/>
    <lineage>
        <taxon>Eukaryota</taxon>
        <taxon>Metazoa</taxon>
        <taxon>Cnidaria</taxon>
        <taxon>Anthozoa</taxon>
        <taxon>Hexacorallia</taxon>
        <taxon>Actiniaria</taxon>
        <taxon>Aiptasiidae</taxon>
        <taxon>Exaiptasia</taxon>
    </lineage>
</organism>
<evidence type="ECO:0000256" key="4">
    <source>
        <dbReference type="ARBA" id="ARBA00022989"/>
    </source>
</evidence>
<dbReference type="OMA" id="FAIMLIW"/>
<evidence type="ECO:0000256" key="7">
    <source>
        <dbReference type="ARBA" id="ARBA00023170"/>
    </source>
</evidence>
<feature type="transmembrane region" description="Helical" evidence="9">
    <location>
        <begin position="61"/>
        <end position="83"/>
    </location>
</feature>
<comment type="subcellular location">
    <subcellularLocation>
        <location evidence="1">Membrane</location>
        <topology evidence="1">Multi-pass membrane protein</topology>
    </subcellularLocation>
</comment>
<feature type="transmembrane region" description="Helical" evidence="9">
    <location>
        <begin position="145"/>
        <end position="165"/>
    </location>
</feature>
<dbReference type="GeneID" id="110251769"/>
<name>A0A913YTL8_EXADI</name>
<dbReference type="RefSeq" id="XP_020914160.1">
    <property type="nucleotide sequence ID" value="XM_021058501.2"/>
</dbReference>
<evidence type="ECO:0000313" key="11">
    <source>
        <dbReference type="EnsemblMetazoa" id="XP_028518845.1"/>
    </source>
</evidence>
<dbReference type="Pfam" id="PF00001">
    <property type="entry name" value="7tm_1"/>
    <property type="match status" value="1"/>
</dbReference>
<dbReference type="RefSeq" id="XP_028518845.1">
    <property type="nucleotide sequence ID" value="XM_028663044.1"/>
</dbReference>
<dbReference type="PRINTS" id="PR01012">
    <property type="entry name" value="NRPEPTIDEYR"/>
</dbReference>
<dbReference type="PRINTS" id="PR00237">
    <property type="entry name" value="GPCRRHODOPSN"/>
</dbReference>
<evidence type="ECO:0000256" key="5">
    <source>
        <dbReference type="ARBA" id="ARBA00023040"/>
    </source>
</evidence>
<dbReference type="InterPro" id="IPR000611">
    <property type="entry name" value="NPY_rcpt"/>
</dbReference>
<evidence type="ECO:0000256" key="8">
    <source>
        <dbReference type="ARBA" id="ARBA00023224"/>
    </source>
</evidence>
<feature type="transmembrane region" description="Helical" evidence="9">
    <location>
        <begin position="28"/>
        <end position="49"/>
    </location>
</feature>
<evidence type="ECO:0000256" key="2">
    <source>
        <dbReference type="ARBA" id="ARBA00010663"/>
    </source>
</evidence>
<evidence type="ECO:0000256" key="6">
    <source>
        <dbReference type="ARBA" id="ARBA00023136"/>
    </source>
</evidence>
<feature type="domain" description="G-protein coupled receptors family 1 profile" evidence="10">
    <location>
        <begin position="44"/>
        <end position="293"/>
    </location>
</feature>
<dbReference type="PROSITE" id="PS50262">
    <property type="entry name" value="G_PROTEIN_RECEP_F1_2"/>
    <property type="match status" value="1"/>
</dbReference>
<sequence>MMVEHNTSTNGFNSTLPLLLGETLPIKITKLVCYALVFIIGVIGNALIFRMVVRRRKLQTVSNYLICNLAAADIAVLTVNLPFRLAYQENSYIWPFGWFLCKIIPMLTYLFITASSATLVIMALDQHRAVVHPLKKRITITQTKIVIGVVWFVSALITLPLNFFLQLVDRKGRPVCTDIWPSLQFEQCYFVMLFFLQYLLPMSVIIGFYSHVCLKLKYPPMEVALAQSLLQLREKRNKKVIKMLIVIVAVNAVLTLPYHVTWLIAIFGHPHSIVKKFCVLLVIATSAAHPIIYGTLNKDFAKGFLSYSQYIRCVKCFREQVSSYTETLRKYSNQNSHLVGRSSLSQSNQVYLVHEKSRLNSVPALTDNGIIVVNEYETCL</sequence>
<evidence type="ECO:0000259" key="10">
    <source>
        <dbReference type="PROSITE" id="PS50262"/>
    </source>
</evidence>
<keyword evidence="6 9" id="KW-0472">Membrane</keyword>
<accession>A0A913YTL8</accession>
<keyword evidence="8" id="KW-0807">Transducer</keyword>
<dbReference type="PANTHER" id="PTHR45695">
    <property type="entry name" value="LEUCOKININ RECEPTOR-RELATED"/>
    <property type="match status" value="1"/>
</dbReference>
<dbReference type="GO" id="GO:0005886">
    <property type="term" value="C:plasma membrane"/>
    <property type="evidence" value="ECO:0007669"/>
    <property type="project" value="TreeGrafter"/>
</dbReference>
<dbReference type="Gene3D" id="1.20.1070.10">
    <property type="entry name" value="Rhodopsin 7-helix transmembrane proteins"/>
    <property type="match status" value="1"/>
</dbReference>
<keyword evidence="7" id="KW-0675">Receptor</keyword>
<dbReference type="SMART" id="SM01381">
    <property type="entry name" value="7TM_GPCR_Srsx"/>
    <property type="match status" value="1"/>
</dbReference>
<protein>
    <recommendedName>
        <fullName evidence="10">G-protein coupled receptors family 1 profile domain-containing protein</fullName>
    </recommendedName>
</protein>
<dbReference type="CDD" id="cd00637">
    <property type="entry name" value="7tm_classA_rhodopsin-like"/>
    <property type="match status" value="1"/>
</dbReference>
<keyword evidence="4 9" id="KW-1133">Transmembrane helix</keyword>
<evidence type="ECO:0000256" key="1">
    <source>
        <dbReference type="ARBA" id="ARBA00004141"/>
    </source>
</evidence>
<reference evidence="11" key="1">
    <citation type="submission" date="2022-11" db="UniProtKB">
        <authorList>
            <consortium name="EnsemblMetazoa"/>
        </authorList>
    </citation>
    <scope>IDENTIFICATION</scope>
</reference>
<feature type="transmembrane region" description="Helical" evidence="9">
    <location>
        <begin position="103"/>
        <end position="124"/>
    </location>
</feature>
<feature type="transmembrane region" description="Helical" evidence="9">
    <location>
        <begin position="189"/>
        <end position="209"/>
    </location>
</feature>
<dbReference type="Proteomes" id="UP000887567">
    <property type="component" value="Unplaced"/>
</dbReference>
<keyword evidence="5" id="KW-0297">G-protein coupled receptor</keyword>
<feature type="transmembrane region" description="Helical" evidence="9">
    <location>
        <begin position="273"/>
        <end position="296"/>
    </location>
</feature>
<feature type="transmembrane region" description="Helical" evidence="9">
    <location>
        <begin position="243"/>
        <end position="267"/>
    </location>
</feature>
<dbReference type="PANTHER" id="PTHR45695:SF9">
    <property type="entry name" value="LEUCOKININ RECEPTOR"/>
    <property type="match status" value="1"/>
</dbReference>
<evidence type="ECO:0000313" key="12">
    <source>
        <dbReference type="Proteomes" id="UP000887567"/>
    </source>
</evidence>
<dbReference type="InterPro" id="IPR017452">
    <property type="entry name" value="GPCR_Rhodpsn_7TM"/>
</dbReference>
<dbReference type="AlphaFoldDB" id="A0A913YTL8"/>
<evidence type="ECO:0000256" key="3">
    <source>
        <dbReference type="ARBA" id="ARBA00022692"/>
    </source>
</evidence>
<dbReference type="GO" id="GO:0004983">
    <property type="term" value="F:neuropeptide Y receptor activity"/>
    <property type="evidence" value="ECO:0007669"/>
    <property type="project" value="InterPro"/>
</dbReference>
<dbReference type="OrthoDB" id="9046662at2759"/>
<dbReference type="EnsemblMetazoa" id="XM_021058501.2">
    <property type="protein sequence ID" value="XP_020914160.1"/>
    <property type="gene ID" value="LOC110251769"/>
</dbReference>
<dbReference type="EnsemblMetazoa" id="XM_028663044.1">
    <property type="protein sequence ID" value="XP_028518845.1"/>
    <property type="gene ID" value="LOC110251769"/>
</dbReference>
<keyword evidence="3 9" id="KW-0812">Transmembrane</keyword>
<evidence type="ECO:0000256" key="9">
    <source>
        <dbReference type="SAM" id="Phobius"/>
    </source>
</evidence>
<dbReference type="KEGG" id="epa:110251769"/>
<comment type="similarity">
    <text evidence="2">Belongs to the G-protein coupled receptor 1 family.</text>
</comment>
<keyword evidence="12" id="KW-1185">Reference proteome</keyword>
<proteinExistence type="inferred from homology"/>
<dbReference type="EnsemblMetazoa" id="XM_028663043.1">
    <property type="protein sequence ID" value="XP_028518844.1"/>
    <property type="gene ID" value="LOC110251769"/>
</dbReference>
<dbReference type="InterPro" id="IPR000276">
    <property type="entry name" value="GPCR_Rhodpsn"/>
</dbReference>
<dbReference type="SUPFAM" id="SSF81321">
    <property type="entry name" value="Family A G protein-coupled receptor-like"/>
    <property type="match status" value="1"/>
</dbReference>